<gene>
    <name evidence="2" type="ORF">FKW44_003808</name>
</gene>
<accession>A0A7T8QX75</accession>
<dbReference type="AlphaFoldDB" id="A0A7T8QX75"/>
<feature type="region of interest" description="Disordered" evidence="1">
    <location>
        <begin position="48"/>
        <end position="68"/>
    </location>
</feature>
<sequence>KSPYRQGNTIRAERCPKLLNHLKHQDASKKFVVDTKIDRQNSRGIAFEPSAVPLSSRRKIRPGDGLCA</sequence>
<proteinExistence type="predicted"/>
<feature type="non-terminal residue" evidence="2">
    <location>
        <position position="1"/>
    </location>
</feature>
<evidence type="ECO:0000313" key="3">
    <source>
        <dbReference type="Proteomes" id="UP000595437"/>
    </source>
</evidence>
<dbReference type="Proteomes" id="UP000595437">
    <property type="component" value="Chromosome 2"/>
</dbReference>
<feature type="non-terminal residue" evidence="2">
    <location>
        <position position="68"/>
    </location>
</feature>
<reference evidence="3" key="1">
    <citation type="submission" date="2021-01" db="EMBL/GenBank/DDBJ databases">
        <title>Caligus Genome Assembly.</title>
        <authorList>
            <person name="Gallardo-Escarate C."/>
        </authorList>
    </citation>
    <scope>NUCLEOTIDE SEQUENCE [LARGE SCALE GENOMIC DNA]</scope>
</reference>
<evidence type="ECO:0000256" key="1">
    <source>
        <dbReference type="SAM" id="MobiDB-lite"/>
    </source>
</evidence>
<protein>
    <submittedName>
        <fullName evidence="2">Uncharacterized protein</fullName>
    </submittedName>
</protein>
<organism evidence="2 3">
    <name type="scientific">Caligus rogercresseyi</name>
    <name type="common">Sea louse</name>
    <dbReference type="NCBI Taxonomy" id="217165"/>
    <lineage>
        <taxon>Eukaryota</taxon>
        <taxon>Metazoa</taxon>
        <taxon>Ecdysozoa</taxon>
        <taxon>Arthropoda</taxon>
        <taxon>Crustacea</taxon>
        <taxon>Multicrustacea</taxon>
        <taxon>Hexanauplia</taxon>
        <taxon>Copepoda</taxon>
        <taxon>Siphonostomatoida</taxon>
        <taxon>Caligidae</taxon>
        <taxon>Caligus</taxon>
    </lineage>
</organism>
<dbReference type="EMBL" id="CP045891">
    <property type="protein sequence ID" value="QQP58474.1"/>
    <property type="molecule type" value="Genomic_DNA"/>
</dbReference>
<name>A0A7T8QX75_CALRO</name>
<keyword evidence="3" id="KW-1185">Reference proteome</keyword>
<evidence type="ECO:0000313" key="2">
    <source>
        <dbReference type="EMBL" id="QQP58474.1"/>
    </source>
</evidence>